<feature type="region of interest" description="Disordered" evidence="1">
    <location>
        <begin position="1"/>
        <end position="27"/>
    </location>
</feature>
<dbReference type="STRING" id="200324.A0A2N5SIF6"/>
<dbReference type="Proteomes" id="UP000235388">
    <property type="component" value="Unassembled WGS sequence"/>
</dbReference>
<dbReference type="OrthoDB" id="783096at2759"/>
<dbReference type="SUPFAM" id="SSF56300">
    <property type="entry name" value="Metallo-dependent phosphatases"/>
    <property type="match status" value="1"/>
</dbReference>
<dbReference type="InterPro" id="IPR029052">
    <property type="entry name" value="Metallo-depent_PP-like"/>
</dbReference>
<keyword evidence="2" id="KW-1133">Transmembrane helix</keyword>
<sequence length="732" mass="81990">MTFFSRRSTTKQKHTQEHHDDEDEDDEQLLLPTSNGLTHKRIQHVKHSLSYLVISAAASFLLVVMIWLGPGLANHDPKGIATQSNAHVGYMNQDSAKPVIPVSANPSAARPKLSVSKFKTDQKPLPHHSWNPLLYDPAPITHVFVKPCMFPPWAFPAFCTPHQTAREIALYGRWVRVPRDLSKGVGHYYTEIYYRRAQTLDLSSLDPKPITGLQVLDEDEETNPAIQPQLDQHNWQIAGDGLRTGIWPSKVKQANLWFTRSPTFNGSDTIIQPINEISVLWGNKTDLVQPWWGFQRLNKPVFDGDNPMNHIQCDIAVRRQMVKPETPPPLTFHKDGKFKIMQISDLHFSVSGGQCQSADGISECLRDGADATTKKWLTKAIAEAKPDLIVLGGDQQLGRDHTFDTISTLTKLGHFFAAQKIPWTLVFGNHDSDRSLATDEQMYLLKHMPFFVGRAGPGVPGFEEEGTAPVDKLSDMGVGNSLLRVNASLSDPTPLLSLYFLDSHDYPKKTLLEIWDMAMGGTKKYDWLKKSQIEWYKQESSRQPRVLRPYSPSPEYHAKAQSSDVEGQKQKPIGLMFFHIPLPEAYARADINPTTHGELVFGNQREAPLSAEVGDHFFQNAILATSISDRHPPNSTTFEPEIKVIANGHAHATDTCRKHQGVYHCLSGLSSYSGAVDSKASYAGWERRVRVFEVDNFGEKVSTYQLKHALDNPAHPVVRLGSHVLFDSSSSP</sequence>
<keyword evidence="5" id="KW-1185">Reference proteome</keyword>
<protein>
    <recommendedName>
        <fullName evidence="3">Calcineurin-like phosphoesterase domain-containing protein</fullName>
    </recommendedName>
</protein>
<evidence type="ECO:0000259" key="3">
    <source>
        <dbReference type="Pfam" id="PF00149"/>
    </source>
</evidence>
<keyword evidence="2" id="KW-0812">Transmembrane</keyword>
<dbReference type="PANTHER" id="PTHR32440:SF0">
    <property type="entry name" value="PHOSPHATASE DCR2-RELATED"/>
    <property type="match status" value="1"/>
</dbReference>
<feature type="domain" description="Calcineurin-like phosphoesterase" evidence="3">
    <location>
        <begin position="338"/>
        <end position="554"/>
    </location>
</feature>
<dbReference type="GO" id="GO:0004721">
    <property type="term" value="F:phosphoprotein phosphatase activity"/>
    <property type="evidence" value="ECO:0007669"/>
    <property type="project" value="TreeGrafter"/>
</dbReference>
<feature type="region of interest" description="Disordered" evidence="1">
    <location>
        <begin position="544"/>
        <end position="568"/>
    </location>
</feature>
<reference evidence="4 5" key="1">
    <citation type="submission" date="2017-11" db="EMBL/GenBank/DDBJ databases">
        <title>De novo assembly and phasing of dikaryotic genomes from two isolates of Puccinia coronata f. sp. avenae, the causal agent of oat crown rust.</title>
        <authorList>
            <person name="Miller M.E."/>
            <person name="Zhang Y."/>
            <person name="Omidvar V."/>
            <person name="Sperschneider J."/>
            <person name="Schwessinger B."/>
            <person name="Raley C."/>
            <person name="Palmer J.M."/>
            <person name="Garnica D."/>
            <person name="Upadhyaya N."/>
            <person name="Rathjen J."/>
            <person name="Taylor J.M."/>
            <person name="Park R.F."/>
            <person name="Dodds P.N."/>
            <person name="Hirsch C.D."/>
            <person name="Kianian S.F."/>
            <person name="Figueroa M."/>
        </authorList>
    </citation>
    <scope>NUCLEOTIDE SEQUENCE [LARGE SCALE GENOMIC DNA]</scope>
    <source>
        <strain evidence="4">12NC29</strain>
    </source>
</reference>
<accession>A0A2N5SIF6</accession>
<dbReference type="AlphaFoldDB" id="A0A2N5SIF6"/>
<dbReference type="EMBL" id="PGCJ01000963">
    <property type="protein sequence ID" value="PLW13014.1"/>
    <property type="molecule type" value="Genomic_DNA"/>
</dbReference>
<evidence type="ECO:0000256" key="2">
    <source>
        <dbReference type="SAM" id="Phobius"/>
    </source>
</evidence>
<dbReference type="InterPro" id="IPR004843">
    <property type="entry name" value="Calcineurin-like_PHP"/>
</dbReference>
<dbReference type="PANTHER" id="PTHR32440">
    <property type="entry name" value="PHOSPHATASE DCR2-RELATED-RELATED"/>
    <property type="match status" value="1"/>
</dbReference>
<dbReference type="Gene3D" id="3.60.21.10">
    <property type="match status" value="1"/>
</dbReference>
<keyword evidence="2" id="KW-0472">Membrane</keyword>
<dbReference type="GO" id="GO:0005737">
    <property type="term" value="C:cytoplasm"/>
    <property type="evidence" value="ECO:0007669"/>
    <property type="project" value="TreeGrafter"/>
</dbReference>
<evidence type="ECO:0000313" key="4">
    <source>
        <dbReference type="EMBL" id="PLW13014.1"/>
    </source>
</evidence>
<dbReference type="Pfam" id="PF00149">
    <property type="entry name" value="Metallophos"/>
    <property type="match status" value="1"/>
</dbReference>
<feature type="transmembrane region" description="Helical" evidence="2">
    <location>
        <begin position="49"/>
        <end position="68"/>
    </location>
</feature>
<comment type="caution">
    <text evidence="4">The sequence shown here is derived from an EMBL/GenBank/DDBJ whole genome shotgun (WGS) entry which is preliminary data.</text>
</comment>
<name>A0A2N5SIF6_9BASI</name>
<evidence type="ECO:0000256" key="1">
    <source>
        <dbReference type="SAM" id="MobiDB-lite"/>
    </source>
</evidence>
<organism evidence="4 5">
    <name type="scientific">Puccinia coronata f. sp. avenae</name>
    <dbReference type="NCBI Taxonomy" id="200324"/>
    <lineage>
        <taxon>Eukaryota</taxon>
        <taxon>Fungi</taxon>
        <taxon>Dikarya</taxon>
        <taxon>Basidiomycota</taxon>
        <taxon>Pucciniomycotina</taxon>
        <taxon>Pucciniomycetes</taxon>
        <taxon>Pucciniales</taxon>
        <taxon>Pucciniaceae</taxon>
        <taxon>Puccinia</taxon>
    </lineage>
</organism>
<proteinExistence type="predicted"/>
<gene>
    <name evidence="4" type="ORF">PCANC_22153</name>
</gene>
<evidence type="ECO:0000313" key="5">
    <source>
        <dbReference type="Proteomes" id="UP000235388"/>
    </source>
</evidence>